<dbReference type="RefSeq" id="WP_377465705.1">
    <property type="nucleotide sequence ID" value="NZ_JBHUOP010000002.1"/>
</dbReference>
<evidence type="ECO:0000313" key="3">
    <source>
        <dbReference type="Proteomes" id="UP001597391"/>
    </source>
</evidence>
<dbReference type="InterPro" id="IPR011437">
    <property type="entry name" value="DUF1540"/>
</dbReference>
<dbReference type="Proteomes" id="UP001597391">
    <property type="component" value="Unassembled WGS sequence"/>
</dbReference>
<reference evidence="3" key="1">
    <citation type="journal article" date="2019" name="Int. J. Syst. Evol. Microbiol.">
        <title>The Global Catalogue of Microorganisms (GCM) 10K type strain sequencing project: providing services to taxonomists for standard genome sequencing and annotation.</title>
        <authorList>
            <consortium name="The Broad Institute Genomics Platform"/>
            <consortium name="The Broad Institute Genome Sequencing Center for Infectious Disease"/>
            <person name="Wu L."/>
            <person name="Ma J."/>
        </authorList>
    </citation>
    <scope>NUCLEOTIDE SEQUENCE [LARGE SCALE GENOMIC DNA]</scope>
    <source>
        <strain evidence="3">KCTC 33576</strain>
    </source>
</reference>
<feature type="domain" description="DUF1540" evidence="1">
    <location>
        <begin position="63"/>
        <end position="97"/>
    </location>
</feature>
<dbReference type="EMBL" id="JBHUOP010000002">
    <property type="protein sequence ID" value="MFD2840054.1"/>
    <property type="molecule type" value="Genomic_DNA"/>
</dbReference>
<comment type="caution">
    <text evidence="2">The sequence shown here is derived from an EMBL/GenBank/DDBJ whole genome shotgun (WGS) entry which is preliminary data.</text>
</comment>
<dbReference type="Pfam" id="PF07561">
    <property type="entry name" value="DUF1540"/>
    <property type="match status" value="2"/>
</dbReference>
<sequence length="100" mass="10159">MTLNHDLAHVTECNVTGCGYNHDGCHASAITIGGVGDQASCATFIPLNAKGGLDRVVTTVGACQRGDCVHNESLECAADSIRVGAAAASATAGCLTFEHR</sequence>
<gene>
    <name evidence="2" type="ORF">ACFSYH_05660</name>
</gene>
<evidence type="ECO:0000313" key="2">
    <source>
        <dbReference type="EMBL" id="MFD2840054.1"/>
    </source>
</evidence>
<protein>
    <submittedName>
        <fullName evidence="2">DUF1540 domain-containing protein</fullName>
    </submittedName>
</protein>
<organism evidence="2 3">
    <name type="scientific">Populibacterium corticicola</name>
    <dbReference type="NCBI Taxonomy" id="1812826"/>
    <lineage>
        <taxon>Bacteria</taxon>
        <taxon>Bacillati</taxon>
        <taxon>Actinomycetota</taxon>
        <taxon>Actinomycetes</taxon>
        <taxon>Micrococcales</taxon>
        <taxon>Jonesiaceae</taxon>
        <taxon>Populibacterium</taxon>
    </lineage>
</organism>
<evidence type="ECO:0000259" key="1">
    <source>
        <dbReference type="Pfam" id="PF07561"/>
    </source>
</evidence>
<accession>A0ABW5XG35</accession>
<keyword evidence="3" id="KW-1185">Reference proteome</keyword>
<name>A0ABW5XG35_9MICO</name>
<proteinExistence type="predicted"/>
<feature type="domain" description="DUF1540" evidence="1">
    <location>
        <begin position="12"/>
        <end position="44"/>
    </location>
</feature>